<dbReference type="STRING" id="36166.T1GNV6"/>
<feature type="compositionally biased region" description="Acidic residues" evidence="3">
    <location>
        <begin position="898"/>
        <end position="913"/>
    </location>
</feature>
<dbReference type="Proteomes" id="UP000015102">
    <property type="component" value="Unassembled WGS sequence"/>
</dbReference>
<dbReference type="GO" id="GO:0005737">
    <property type="term" value="C:cytoplasm"/>
    <property type="evidence" value="ECO:0007669"/>
    <property type="project" value="UniProtKB-SubCell"/>
</dbReference>
<protein>
    <recommendedName>
        <fullName evidence="4">MIF4G domain-containing protein</fullName>
    </recommendedName>
</protein>
<dbReference type="InterPro" id="IPR016024">
    <property type="entry name" value="ARM-type_fold"/>
</dbReference>
<comment type="subcellular location">
    <subcellularLocation>
        <location evidence="1">Cytoplasm</location>
    </subcellularLocation>
</comment>
<dbReference type="FunFam" id="1.25.40.180:FF:000092">
    <property type="entry name" value="SD07232p"/>
    <property type="match status" value="1"/>
</dbReference>
<feature type="domain" description="MIF4G" evidence="4">
    <location>
        <begin position="59"/>
        <end position="246"/>
    </location>
</feature>
<dbReference type="AlphaFoldDB" id="T1GNV6"/>
<dbReference type="HOGENOM" id="CLU_002633_2_0_1"/>
<dbReference type="Gene3D" id="4.10.80.160">
    <property type="match status" value="1"/>
</dbReference>
<evidence type="ECO:0000256" key="2">
    <source>
        <dbReference type="ARBA" id="ARBA00022490"/>
    </source>
</evidence>
<feature type="region of interest" description="Disordered" evidence="3">
    <location>
        <begin position="849"/>
        <end position="923"/>
    </location>
</feature>
<dbReference type="EMBL" id="CAQQ02145466">
    <property type="status" value="NOT_ANNOTATED_CDS"/>
    <property type="molecule type" value="Genomic_DNA"/>
</dbReference>
<dbReference type="Pfam" id="PF02854">
    <property type="entry name" value="MIF4G"/>
    <property type="match status" value="3"/>
</dbReference>
<dbReference type="GO" id="GO:0003723">
    <property type="term" value="F:RNA binding"/>
    <property type="evidence" value="ECO:0007669"/>
    <property type="project" value="InterPro"/>
</dbReference>
<dbReference type="InterPro" id="IPR007193">
    <property type="entry name" value="Upf2/Nmd2_C"/>
</dbReference>
<organism evidence="5 6">
    <name type="scientific">Megaselia scalaris</name>
    <name type="common">Humpbacked fly</name>
    <name type="synonym">Phora scalaris</name>
    <dbReference type="NCBI Taxonomy" id="36166"/>
    <lineage>
        <taxon>Eukaryota</taxon>
        <taxon>Metazoa</taxon>
        <taxon>Ecdysozoa</taxon>
        <taxon>Arthropoda</taxon>
        <taxon>Hexapoda</taxon>
        <taxon>Insecta</taxon>
        <taxon>Pterygota</taxon>
        <taxon>Neoptera</taxon>
        <taxon>Endopterygota</taxon>
        <taxon>Diptera</taxon>
        <taxon>Brachycera</taxon>
        <taxon>Muscomorpha</taxon>
        <taxon>Platypezoidea</taxon>
        <taxon>Phoridae</taxon>
        <taxon>Megaseliini</taxon>
        <taxon>Megaselia</taxon>
    </lineage>
</organism>
<evidence type="ECO:0000313" key="6">
    <source>
        <dbReference type="Proteomes" id="UP000015102"/>
    </source>
</evidence>
<dbReference type="InterPro" id="IPR003890">
    <property type="entry name" value="MIF4G-like_typ-3"/>
</dbReference>
<keyword evidence="6" id="KW-1185">Reference proteome</keyword>
<dbReference type="Pfam" id="PF04050">
    <property type="entry name" value="Upf2"/>
    <property type="match status" value="1"/>
</dbReference>
<accession>T1GNV6</accession>
<keyword evidence="2" id="KW-0963">Cytoplasm</keyword>
<sequence length="1108" mass="127913">MADEEPSQVEDVTAKEKEELQTFINELQAKIESKTNLRRENMNCVRPSEDYFSKLDSSLKKNTAFVKKLKQFTSAQLDTLIKDANKICQALVEAKLKLTDVASIIILCSKLHQTYADFNVQFFEAWQRNFATKPGEKLSNSSKLRVDIRLFAELVSSGVINQKQGLNLLGNVLTHLISQDKEEHSSYNIILSFCKHCGEEYAGLVSQKYHDLAVKYEVQMPKSNFLPPEKQQALRGLLKEYFKTLSTHLLSEHQEIQSISRGIRKALESKGEVSDERKEKCELMQQQFDKFLTSAQTLSDLINEPLPILPKDKEEISGTVLDSISEGDLDPWRGDEETKSFYCDLPDLRQFLPNYAPKQKDIQLEEPSITEEQLDGEIDTDQLDVDDPPSSSSDVPNEAETDNPLQKKILLLLQHHLSGNNKEAFEQFLRHLNNCVNTELIDSAAIEFLLNFNTKNNRKKVGNYIFSVQRTRLDLLPFFSRFVAIINLVHADIANDLAHKLKMEFKWHIKRKNQLNIESKIKIVRFIGEMLKFGLYQKLEALYCLKILLQDFQHHQIEMACALIEVAGVYLYNCKDTRLRMNVFMEQMIRLKTNTHLDSRHSAQVENAYYLVKPPEVGPQEKKTRPIIHEYIRYLIFEELCKQNVDKSIKLMRRLNWDDPEILADLVSGIVSYQEKAIQKVIDNVFEDIRAGLEIHSVKLSQRRLAMAKYLGELYNYRLIESSDVLNTLYSIISLGVSFEEGVESPLDPTDSTFRLKLACVLLETSGQYFTSVLSRKRLDYFLVFFQHYYWHKKNLRAFSDYLLPRIVEDMYKDCLAVVRPKLKLFKSIEEAREAIDKLRRELYPTLFSQPSSRDGAGDTESEGNLETIREDSENDDMTGGETSEALVESDGDIRGNDDEEGEDYDDEYNDKEEESRESPEMLDDIEEMEVVDPAVTQEDLEFEQLKTEGIFKNHRKDIPVPMTSKTIKKSYDQIQSGKIAASTTPSPVPVKDESVPFVLMVRGGKGKQQFKTFEAPSDSALAINLRVQEQKNRDEKEMFKRITLNITERIEEEDYAIEQWKQKQNVAPNRFPNQNKSQKFKHQKGAPDVEAIFECFNGRIKNFTNRI</sequence>
<dbReference type="PANTHER" id="PTHR12839">
    <property type="entry name" value="NONSENSE-MEDIATED MRNA DECAY PROTEIN 2 UP-FRAMESHIFT SUPPRESSOR 2"/>
    <property type="match status" value="1"/>
</dbReference>
<evidence type="ECO:0000259" key="4">
    <source>
        <dbReference type="SMART" id="SM00543"/>
    </source>
</evidence>
<reference evidence="6" key="1">
    <citation type="submission" date="2013-02" db="EMBL/GenBank/DDBJ databases">
        <authorList>
            <person name="Hughes D."/>
        </authorList>
    </citation>
    <scope>NUCLEOTIDE SEQUENCE</scope>
    <source>
        <strain>Durham</strain>
        <strain evidence="6">NC isolate 2 -- Noor lab</strain>
    </source>
</reference>
<dbReference type="EnsemblMetazoa" id="MESCA005267-RA">
    <property type="protein sequence ID" value="MESCA005267-PA"/>
    <property type="gene ID" value="MESCA005267"/>
</dbReference>
<feature type="region of interest" description="Disordered" evidence="3">
    <location>
        <begin position="380"/>
        <end position="401"/>
    </location>
</feature>
<dbReference type="InterPro" id="IPR039762">
    <property type="entry name" value="Nmd2/UPF2"/>
</dbReference>
<dbReference type="GO" id="GO:0035145">
    <property type="term" value="C:exon-exon junction complex"/>
    <property type="evidence" value="ECO:0007669"/>
    <property type="project" value="TreeGrafter"/>
</dbReference>
<dbReference type="PANTHER" id="PTHR12839:SF7">
    <property type="entry name" value="REGULATOR OF NONSENSE TRANSCRIPTS 2"/>
    <property type="match status" value="1"/>
</dbReference>
<dbReference type="SMART" id="SM00543">
    <property type="entry name" value="MIF4G"/>
    <property type="match status" value="3"/>
</dbReference>
<dbReference type="FunFam" id="1.25.40.180:FF:000014">
    <property type="entry name" value="Putative regulator of nonsense transcripts 2"/>
    <property type="match status" value="1"/>
</dbReference>
<evidence type="ECO:0000256" key="3">
    <source>
        <dbReference type="SAM" id="MobiDB-lite"/>
    </source>
</evidence>
<proteinExistence type="predicted"/>
<reference evidence="5" key="2">
    <citation type="submission" date="2015-06" db="UniProtKB">
        <authorList>
            <consortium name="EnsemblMetazoa"/>
        </authorList>
    </citation>
    <scope>IDENTIFICATION</scope>
</reference>
<evidence type="ECO:0000256" key="1">
    <source>
        <dbReference type="ARBA" id="ARBA00004496"/>
    </source>
</evidence>
<name>T1GNV6_MEGSC</name>
<dbReference type="OMA" id="DFQHHQI"/>
<evidence type="ECO:0000313" key="5">
    <source>
        <dbReference type="EnsemblMetazoa" id="MESCA005267-PA"/>
    </source>
</evidence>
<dbReference type="SUPFAM" id="SSF48371">
    <property type="entry name" value="ARM repeat"/>
    <property type="match status" value="3"/>
</dbReference>
<dbReference type="Gene3D" id="1.25.40.180">
    <property type="match status" value="3"/>
</dbReference>
<feature type="domain" description="MIF4G" evidence="4">
    <location>
        <begin position="426"/>
        <end position="615"/>
    </location>
</feature>
<dbReference type="GO" id="GO:0000184">
    <property type="term" value="P:nuclear-transcribed mRNA catabolic process, nonsense-mediated decay"/>
    <property type="evidence" value="ECO:0007669"/>
    <property type="project" value="InterPro"/>
</dbReference>
<feature type="domain" description="MIF4G" evidence="4">
    <location>
        <begin position="630"/>
        <end position="822"/>
    </location>
</feature>